<dbReference type="Pfam" id="PF13287">
    <property type="entry name" value="Fn3_assoc"/>
    <property type="match status" value="1"/>
</dbReference>
<dbReference type="RefSeq" id="WP_138832486.1">
    <property type="nucleotide sequence ID" value="NZ_VCNI01000001.1"/>
</dbReference>
<gene>
    <name evidence="3" type="ORF">FGG15_01485</name>
</gene>
<dbReference type="PANTHER" id="PTHR35889">
    <property type="entry name" value="CYCLOINULO-OLIGOSACCHARIDE FRUCTANOTRANSFERASE-RELATED"/>
    <property type="match status" value="1"/>
</dbReference>
<evidence type="ECO:0000313" key="3">
    <source>
        <dbReference type="EMBL" id="TMU56241.1"/>
    </source>
</evidence>
<feature type="transmembrane region" description="Helical" evidence="1">
    <location>
        <begin position="7"/>
        <end position="25"/>
    </location>
</feature>
<comment type="caution">
    <text evidence="3">The sequence shown here is derived from an EMBL/GenBank/DDBJ whole genome shotgun (WGS) entry which is preliminary data.</text>
</comment>
<dbReference type="InterPro" id="IPR032675">
    <property type="entry name" value="LRR_dom_sf"/>
</dbReference>
<dbReference type="Proteomes" id="UP000751614">
    <property type="component" value="Unassembled WGS sequence"/>
</dbReference>
<dbReference type="Pfam" id="PF07635">
    <property type="entry name" value="PSCyt1"/>
    <property type="match status" value="1"/>
</dbReference>
<protein>
    <recommendedName>
        <fullName evidence="2">Cytochrome C Planctomycete-type domain-containing protein</fullName>
    </recommendedName>
</protein>
<keyword evidence="1" id="KW-1133">Transmembrane helix</keyword>
<reference evidence="3 4" key="1">
    <citation type="submission" date="2019-05" db="EMBL/GenBank/DDBJ databases">
        <title>Flagellimonas sp. AsT0115, sp. nov., isolated from a marine red algae, Asparagopsis taxiformis.</title>
        <authorList>
            <person name="Kim J."/>
            <person name="Jeong S.E."/>
            <person name="Jeon C.O."/>
        </authorList>
    </citation>
    <scope>NUCLEOTIDE SEQUENCE [LARGE SCALE GENOMIC DNA]</scope>
    <source>
        <strain evidence="3 4">AsT0115</strain>
    </source>
</reference>
<name>A0ABY2WNJ9_9FLAO</name>
<feature type="transmembrane region" description="Helical" evidence="1">
    <location>
        <begin position="74"/>
        <end position="96"/>
    </location>
</feature>
<dbReference type="Gene3D" id="3.80.10.10">
    <property type="entry name" value="Ribonuclease Inhibitor"/>
    <property type="match status" value="1"/>
</dbReference>
<proteinExistence type="predicted"/>
<feature type="transmembrane region" description="Helical" evidence="1">
    <location>
        <begin position="45"/>
        <end position="62"/>
    </location>
</feature>
<dbReference type="EMBL" id="VCNI01000001">
    <property type="protein sequence ID" value="TMU56241.1"/>
    <property type="molecule type" value="Genomic_DNA"/>
</dbReference>
<keyword evidence="1" id="KW-0812">Transmembrane</keyword>
<keyword evidence="1" id="KW-0472">Membrane</keyword>
<evidence type="ECO:0000259" key="2">
    <source>
        <dbReference type="Pfam" id="PF07635"/>
    </source>
</evidence>
<accession>A0ABY2WNJ9</accession>
<feature type="transmembrane region" description="Helical" evidence="1">
    <location>
        <begin position="133"/>
        <end position="152"/>
    </location>
</feature>
<dbReference type="SUPFAM" id="SSF52047">
    <property type="entry name" value="RNI-like"/>
    <property type="match status" value="1"/>
</dbReference>
<feature type="transmembrane region" description="Helical" evidence="1">
    <location>
        <begin position="108"/>
        <end position="126"/>
    </location>
</feature>
<dbReference type="InterPro" id="IPR011429">
    <property type="entry name" value="Cyt_c_Planctomycete-type"/>
</dbReference>
<evidence type="ECO:0000256" key="1">
    <source>
        <dbReference type="SAM" id="Phobius"/>
    </source>
</evidence>
<sequence length="711" mass="78934">MTRFERIVSNAVFALLCLLVVLLIFESQVQIPFWLQPLGRMHPLLLHFPVVLVFLLIVASLFKGQIDSKSYQKINRFLLWLTALTTTLTAVMGFLLFKEGYTSELMALHKWLGVALAFIAYLLTFVERNKNLYFPLLYSSGILMVLVGHFGAGVTHGTNFLTEPLLANDAPIIDENTPIFQAYIQPVLDKKCVGCHNPDKQKGDLIMSSISDILKGGENGPIWENGNSEDSEIVKRALLPIEHEDHMPPEGKPQLTTYEIQLIRQWIDADADTSVTLASLTDSIPLKSLVMEDWFNKVDKKSPYSFDFADQSVISALNSPYRTVLQKSPNSPAVEVAIFGLSAFSQESISELLKIKTQVVSLNLSHLPITDANLESVGKMSNLEELNLNFTKVTSAGLAELSSCSKLKSLAVSGTQIDATLENVLGSFPELHTVYAWGTKISPTELESLKNEFPKIHFVVGFEGKPDEKFQLGAPILSNKSAILSKGDPIMLTHKLKNVNIRFTLDGSAPDSTSQLYSKPLSFASKFILKAKAFKEGWAPSDEATFSFFQKGIRPISLELISKPNPKNKGYGGATLIDDYIGPQESMISLAWLGFSEAPLIAMADFGEIPPKIGELMLSHCLIEGQRIAPPKTIEVWGGNEKSDLKLLKKMEVGFKKDATSFGVSNVSVKFSQSSFRYYKIKAERFESLPPWHSKKGEEGQLFVDELFFYP</sequence>
<keyword evidence="4" id="KW-1185">Reference proteome</keyword>
<evidence type="ECO:0000313" key="4">
    <source>
        <dbReference type="Proteomes" id="UP000751614"/>
    </source>
</evidence>
<organism evidence="3 4">
    <name type="scientific">Flagellimonas algicola</name>
    <dbReference type="NCBI Taxonomy" id="2583815"/>
    <lineage>
        <taxon>Bacteria</taxon>
        <taxon>Pseudomonadati</taxon>
        <taxon>Bacteroidota</taxon>
        <taxon>Flavobacteriia</taxon>
        <taxon>Flavobacteriales</taxon>
        <taxon>Flavobacteriaceae</taxon>
        <taxon>Flagellimonas</taxon>
    </lineage>
</organism>
<feature type="domain" description="Cytochrome C Planctomycete-type" evidence="2">
    <location>
        <begin position="192"/>
        <end position="251"/>
    </location>
</feature>
<dbReference type="PANTHER" id="PTHR35889:SF3">
    <property type="entry name" value="F-BOX DOMAIN-CONTAINING PROTEIN"/>
    <property type="match status" value="1"/>
</dbReference>
<dbReference type="InterPro" id="IPR026876">
    <property type="entry name" value="Fn3_assoc_repeat"/>
</dbReference>